<organism evidence="1 2">
    <name type="scientific">Candidatus Kerfeldbacteria bacterium RIFOXYB2_FULL_38_14</name>
    <dbReference type="NCBI Taxonomy" id="1798547"/>
    <lineage>
        <taxon>Bacteria</taxon>
        <taxon>Candidatus Kerfeldiibacteriota</taxon>
    </lineage>
</organism>
<protein>
    <submittedName>
        <fullName evidence="1">Uncharacterized protein</fullName>
    </submittedName>
</protein>
<name>A0A1G2BFQ2_9BACT</name>
<accession>A0A1G2BFQ2</accession>
<dbReference type="EMBL" id="MHKI01000005">
    <property type="protein sequence ID" value="OGY88048.1"/>
    <property type="molecule type" value="Genomic_DNA"/>
</dbReference>
<evidence type="ECO:0000313" key="2">
    <source>
        <dbReference type="Proteomes" id="UP000176420"/>
    </source>
</evidence>
<gene>
    <name evidence="1" type="ORF">A2319_02390</name>
</gene>
<reference evidence="1 2" key="1">
    <citation type="journal article" date="2016" name="Nat. Commun.">
        <title>Thousands of microbial genomes shed light on interconnected biogeochemical processes in an aquifer system.</title>
        <authorList>
            <person name="Anantharaman K."/>
            <person name="Brown C.T."/>
            <person name="Hug L.A."/>
            <person name="Sharon I."/>
            <person name="Castelle C.J."/>
            <person name="Probst A.J."/>
            <person name="Thomas B.C."/>
            <person name="Singh A."/>
            <person name="Wilkins M.J."/>
            <person name="Karaoz U."/>
            <person name="Brodie E.L."/>
            <person name="Williams K.H."/>
            <person name="Hubbard S.S."/>
            <person name="Banfield J.F."/>
        </authorList>
    </citation>
    <scope>NUCLEOTIDE SEQUENCE [LARGE SCALE GENOMIC DNA]</scope>
</reference>
<proteinExistence type="predicted"/>
<dbReference type="AlphaFoldDB" id="A0A1G2BFQ2"/>
<comment type="caution">
    <text evidence="1">The sequence shown here is derived from an EMBL/GenBank/DDBJ whole genome shotgun (WGS) entry which is preliminary data.</text>
</comment>
<sequence length="306" mass="34855">MSERPFLDKLYTSQEKKLPENVIRIKKPEGIYRLVLSDSHATQESVSTVDGSDGVILEGDVIIFGDFNYSDPKIAKRAIETAARRDEQYKDIILWCQQNDKPIYYTDLQYIKLIPFIQKILRGLEFGVAANLLMRFGVNITKKPINRRDFLKLTAGAFLATPTLEDFLFILDKDNNHHTSAVSATRDRLGEVNEKMHPETHAIIRTLRNCLMAQKWKTIMQISATSQTGHKPEIAQVVGAMHTGIEDALNEDDSERIATIKQLLSVPGLEEDRKKIASIARVLYSKKTQTWVVTEYQDPLLKPLEK</sequence>
<evidence type="ECO:0000313" key="1">
    <source>
        <dbReference type="EMBL" id="OGY88048.1"/>
    </source>
</evidence>
<dbReference type="Proteomes" id="UP000176420">
    <property type="component" value="Unassembled WGS sequence"/>
</dbReference>